<sequence length="44" mass="4621">ILNLICALGAPVTCLTDGQDVPDHITEAGPKKIARLLLRGVDPL</sequence>
<protein>
    <submittedName>
        <fullName evidence="1">Flagellar GTP-binding protein</fullName>
    </submittedName>
</protein>
<organism evidence="1 2">
    <name type="scientific">Pelotomaculum thermopropionicum</name>
    <dbReference type="NCBI Taxonomy" id="110500"/>
    <lineage>
        <taxon>Bacteria</taxon>
        <taxon>Bacillati</taxon>
        <taxon>Bacillota</taxon>
        <taxon>Clostridia</taxon>
        <taxon>Eubacteriales</taxon>
        <taxon>Desulfotomaculaceae</taxon>
        <taxon>Pelotomaculum</taxon>
    </lineage>
</organism>
<dbReference type="Proteomes" id="UP000054705">
    <property type="component" value="Unassembled WGS sequence"/>
</dbReference>
<accession>A0A117M2L4</accession>
<keyword evidence="1" id="KW-0969">Cilium</keyword>
<proteinExistence type="predicted"/>
<comment type="caution">
    <text evidence="1">The sequence shown here is derived from an EMBL/GenBank/DDBJ whole genome shotgun (WGS) entry which is preliminary data.</text>
</comment>
<keyword evidence="1" id="KW-0966">Cell projection</keyword>
<dbReference type="EMBL" id="LGGS01000189">
    <property type="protein sequence ID" value="KUK80947.1"/>
    <property type="molecule type" value="Genomic_DNA"/>
</dbReference>
<reference evidence="2" key="1">
    <citation type="journal article" date="2015" name="MBio">
        <title>Genome-Resolved Metagenomic Analysis Reveals Roles for Candidate Phyla and Other Microbial Community Members in Biogeochemical Transformations in Oil Reservoirs.</title>
        <authorList>
            <person name="Hu P."/>
            <person name="Tom L."/>
            <person name="Singh A."/>
            <person name="Thomas B.C."/>
            <person name="Baker B.J."/>
            <person name="Piceno Y.M."/>
            <person name="Andersen G.L."/>
            <person name="Banfield J.F."/>
        </authorList>
    </citation>
    <scope>NUCLEOTIDE SEQUENCE [LARGE SCALE GENOMIC DNA]</scope>
</reference>
<feature type="non-terminal residue" evidence="1">
    <location>
        <position position="1"/>
    </location>
</feature>
<name>A0A117M2L4_9FIRM</name>
<gene>
    <name evidence="1" type="ORF">XD97_0762</name>
</gene>
<evidence type="ECO:0000313" key="1">
    <source>
        <dbReference type="EMBL" id="KUK80947.1"/>
    </source>
</evidence>
<keyword evidence="1" id="KW-0282">Flagellum</keyword>
<evidence type="ECO:0000313" key="2">
    <source>
        <dbReference type="Proteomes" id="UP000054705"/>
    </source>
</evidence>
<dbReference type="AlphaFoldDB" id="A0A117M2L4"/>